<name>A0AAV4IKD0_9GAST</name>
<organism evidence="2 3">
    <name type="scientific">Elysia marginata</name>
    <dbReference type="NCBI Taxonomy" id="1093978"/>
    <lineage>
        <taxon>Eukaryota</taxon>
        <taxon>Metazoa</taxon>
        <taxon>Spiralia</taxon>
        <taxon>Lophotrochozoa</taxon>
        <taxon>Mollusca</taxon>
        <taxon>Gastropoda</taxon>
        <taxon>Heterobranchia</taxon>
        <taxon>Euthyneura</taxon>
        <taxon>Panpulmonata</taxon>
        <taxon>Sacoglossa</taxon>
        <taxon>Placobranchoidea</taxon>
        <taxon>Plakobranchidae</taxon>
        <taxon>Elysia</taxon>
    </lineage>
</organism>
<keyword evidence="3" id="KW-1185">Reference proteome</keyword>
<protein>
    <submittedName>
        <fullName evidence="2">Uncharacterized protein</fullName>
    </submittedName>
</protein>
<dbReference type="EMBL" id="BMAT01002559">
    <property type="protein sequence ID" value="GFS09192.1"/>
    <property type="molecule type" value="Genomic_DNA"/>
</dbReference>
<dbReference type="Proteomes" id="UP000762676">
    <property type="component" value="Unassembled WGS sequence"/>
</dbReference>
<sequence length="82" mass="9046">MLTEARPVVYDCILTTTTWLYPHIASAAKQANPLVETDTGKQQSTREEGHATKHEGGGARFCRALSPPARVLVSPSRWLAIW</sequence>
<feature type="compositionally biased region" description="Basic and acidic residues" evidence="1">
    <location>
        <begin position="44"/>
        <end position="57"/>
    </location>
</feature>
<accession>A0AAV4IKD0</accession>
<feature type="region of interest" description="Disordered" evidence="1">
    <location>
        <begin position="31"/>
        <end position="59"/>
    </location>
</feature>
<dbReference type="AlphaFoldDB" id="A0AAV4IKD0"/>
<evidence type="ECO:0000256" key="1">
    <source>
        <dbReference type="SAM" id="MobiDB-lite"/>
    </source>
</evidence>
<comment type="caution">
    <text evidence="2">The sequence shown here is derived from an EMBL/GenBank/DDBJ whole genome shotgun (WGS) entry which is preliminary data.</text>
</comment>
<evidence type="ECO:0000313" key="3">
    <source>
        <dbReference type="Proteomes" id="UP000762676"/>
    </source>
</evidence>
<reference evidence="2 3" key="1">
    <citation type="journal article" date="2021" name="Elife">
        <title>Chloroplast acquisition without the gene transfer in kleptoplastic sea slugs, Plakobranchus ocellatus.</title>
        <authorList>
            <person name="Maeda T."/>
            <person name="Takahashi S."/>
            <person name="Yoshida T."/>
            <person name="Shimamura S."/>
            <person name="Takaki Y."/>
            <person name="Nagai Y."/>
            <person name="Toyoda A."/>
            <person name="Suzuki Y."/>
            <person name="Arimoto A."/>
            <person name="Ishii H."/>
            <person name="Satoh N."/>
            <person name="Nishiyama T."/>
            <person name="Hasebe M."/>
            <person name="Maruyama T."/>
            <person name="Minagawa J."/>
            <person name="Obokata J."/>
            <person name="Shigenobu S."/>
        </authorList>
    </citation>
    <scope>NUCLEOTIDE SEQUENCE [LARGE SCALE GENOMIC DNA]</scope>
</reference>
<evidence type="ECO:0000313" key="2">
    <source>
        <dbReference type="EMBL" id="GFS09192.1"/>
    </source>
</evidence>
<proteinExistence type="predicted"/>
<gene>
    <name evidence="2" type="ORF">ElyMa_001292600</name>
</gene>